<comment type="caution">
    <text evidence="1">The sequence shown here is derived from an EMBL/GenBank/DDBJ whole genome shotgun (WGS) entry which is preliminary data.</text>
</comment>
<gene>
    <name evidence="1" type="ORF">AM493_18520</name>
</gene>
<evidence type="ECO:0000313" key="2">
    <source>
        <dbReference type="Proteomes" id="UP000037755"/>
    </source>
</evidence>
<proteinExistence type="predicted"/>
<dbReference type="STRING" id="1202724.AM493_18520"/>
<dbReference type="PATRIC" id="fig|1202724.3.peg.3845"/>
<keyword evidence="2" id="KW-1185">Reference proteome</keyword>
<reference evidence="1 2" key="1">
    <citation type="submission" date="2015-08" db="EMBL/GenBank/DDBJ databases">
        <title>Whole genome sequence of Flavobacterium akiainvivens IK-1T, from decaying Wikstroemia oahuensis, an endemic Hawaiian shrub.</title>
        <authorList>
            <person name="Wan X."/>
            <person name="Hou S."/>
            <person name="Saito J."/>
            <person name="Donachie S."/>
        </authorList>
    </citation>
    <scope>NUCLEOTIDE SEQUENCE [LARGE SCALE GENOMIC DNA]</scope>
    <source>
        <strain evidence="1 2">IK-1</strain>
    </source>
</reference>
<dbReference type="EMBL" id="LIYD01000005">
    <property type="protein sequence ID" value="KOS07825.1"/>
    <property type="molecule type" value="Genomic_DNA"/>
</dbReference>
<name>A0A0M8MDC5_9FLAO</name>
<accession>A0A0M8MDC5</accession>
<sequence>MIVPVLKKCNSFFELIEKPGTGHILKKQGRSNKVIRAILKYAPYHTKELLISGRRLLLSAFLPNLV</sequence>
<evidence type="ECO:0000313" key="1">
    <source>
        <dbReference type="EMBL" id="KOS07825.1"/>
    </source>
</evidence>
<dbReference type="AlphaFoldDB" id="A0A0M8MDC5"/>
<dbReference type="Proteomes" id="UP000037755">
    <property type="component" value="Unassembled WGS sequence"/>
</dbReference>
<protein>
    <submittedName>
        <fullName evidence="1">Uncharacterized protein</fullName>
    </submittedName>
</protein>
<organism evidence="1 2">
    <name type="scientific">Flavobacterium akiainvivens</name>
    <dbReference type="NCBI Taxonomy" id="1202724"/>
    <lineage>
        <taxon>Bacteria</taxon>
        <taxon>Pseudomonadati</taxon>
        <taxon>Bacteroidota</taxon>
        <taxon>Flavobacteriia</taxon>
        <taxon>Flavobacteriales</taxon>
        <taxon>Flavobacteriaceae</taxon>
        <taxon>Flavobacterium</taxon>
    </lineage>
</organism>